<name>A0ABW0X618_9ACTN</name>
<dbReference type="Proteomes" id="UP001595975">
    <property type="component" value="Unassembled WGS sequence"/>
</dbReference>
<dbReference type="Gene3D" id="3.60.21.10">
    <property type="match status" value="1"/>
</dbReference>
<evidence type="ECO:0000313" key="3">
    <source>
        <dbReference type="EMBL" id="MFC5665178.1"/>
    </source>
</evidence>
<dbReference type="InterPro" id="IPR006179">
    <property type="entry name" value="5_nucleotidase/apyrase"/>
</dbReference>
<gene>
    <name evidence="3" type="ORF">ACFP3U_19595</name>
</gene>
<dbReference type="InterPro" id="IPR029052">
    <property type="entry name" value="Metallo-depent_PP-like"/>
</dbReference>
<proteinExistence type="inferred from homology"/>
<sequence>MIREVAAIAATTDVHSAFDNANPMLSGLHEARARALIVDCGDYFEGSRFYRLGRGAIERQVLTSLYDVIAPGNHGWQHYLEPDIRALTVCANVVDQQGVPVFRPLHRAVVGGLRVLVTAVIGEQAFATVPPLHRTGQRATDPVNALRDLLLRHHHRADAWVLLSHSGFEADLRIAEECPFLDVIFAGHCHSDRYGPAQVGRTVVVKGHELGVGYAWAEPASTGWTAHAARFTDTPTSPTALAPITDMIDSWRRHLAAPLRPVLPRWQNSTPCRATILQLVAEHLHDKLRVPVLLNETALRSTKLGTTLRVGDLLAVEPFGNQLVHAKIPHRYIDRPEGLVTHLTQHCGPTTTVPRPLSAGTTHVLTTDYLATTFLDRYAHDAGFGLGESVLRVLTTDDERNRR</sequence>
<comment type="caution">
    <text evidence="3">The sequence shown here is derived from an EMBL/GenBank/DDBJ whole genome shotgun (WGS) entry which is preliminary data.</text>
</comment>
<evidence type="ECO:0000259" key="2">
    <source>
        <dbReference type="Pfam" id="PF00149"/>
    </source>
</evidence>
<comment type="similarity">
    <text evidence="1">Belongs to the 5'-nucleotidase family.</text>
</comment>
<dbReference type="SUPFAM" id="SSF56300">
    <property type="entry name" value="Metallo-dependent phosphatases"/>
    <property type="match status" value="1"/>
</dbReference>
<dbReference type="RefSeq" id="WP_380226863.1">
    <property type="nucleotide sequence ID" value="NZ_JBHSOF010000024.1"/>
</dbReference>
<dbReference type="Pfam" id="PF00149">
    <property type="entry name" value="Metallophos"/>
    <property type="match status" value="1"/>
</dbReference>
<dbReference type="EMBL" id="JBHSOF010000024">
    <property type="protein sequence ID" value="MFC5665178.1"/>
    <property type="molecule type" value="Genomic_DNA"/>
</dbReference>
<dbReference type="InterPro" id="IPR004843">
    <property type="entry name" value="Calcineurin-like_PHP"/>
</dbReference>
<keyword evidence="1" id="KW-0378">Hydrolase</keyword>
<feature type="domain" description="Calcineurin-like phosphoesterase" evidence="2">
    <location>
        <begin position="8"/>
        <end position="191"/>
    </location>
</feature>
<dbReference type="PANTHER" id="PTHR11575:SF24">
    <property type="entry name" value="5'-NUCLEOTIDASE"/>
    <property type="match status" value="1"/>
</dbReference>
<dbReference type="PRINTS" id="PR01607">
    <property type="entry name" value="APYRASEFAMLY"/>
</dbReference>
<evidence type="ECO:0000256" key="1">
    <source>
        <dbReference type="RuleBase" id="RU362119"/>
    </source>
</evidence>
<accession>A0ABW0X618</accession>
<dbReference type="PANTHER" id="PTHR11575">
    <property type="entry name" value="5'-NUCLEOTIDASE-RELATED"/>
    <property type="match status" value="1"/>
</dbReference>
<organism evidence="3 4">
    <name type="scientific">Kitasatospora misakiensis</name>
    <dbReference type="NCBI Taxonomy" id="67330"/>
    <lineage>
        <taxon>Bacteria</taxon>
        <taxon>Bacillati</taxon>
        <taxon>Actinomycetota</taxon>
        <taxon>Actinomycetes</taxon>
        <taxon>Kitasatosporales</taxon>
        <taxon>Streptomycetaceae</taxon>
        <taxon>Kitasatospora</taxon>
    </lineage>
</organism>
<protein>
    <submittedName>
        <fullName evidence="3">Metallophosphoesterase</fullName>
    </submittedName>
</protein>
<keyword evidence="4" id="KW-1185">Reference proteome</keyword>
<reference evidence="4" key="1">
    <citation type="journal article" date="2019" name="Int. J. Syst. Evol. Microbiol.">
        <title>The Global Catalogue of Microorganisms (GCM) 10K type strain sequencing project: providing services to taxonomists for standard genome sequencing and annotation.</title>
        <authorList>
            <consortium name="The Broad Institute Genomics Platform"/>
            <consortium name="The Broad Institute Genome Sequencing Center for Infectious Disease"/>
            <person name="Wu L."/>
            <person name="Ma J."/>
        </authorList>
    </citation>
    <scope>NUCLEOTIDE SEQUENCE [LARGE SCALE GENOMIC DNA]</scope>
    <source>
        <strain evidence="4">CGMCC 4.1437</strain>
    </source>
</reference>
<evidence type="ECO:0000313" key="4">
    <source>
        <dbReference type="Proteomes" id="UP001595975"/>
    </source>
</evidence>
<keyword evidence="1" id="KW-0547">Nucleotide-binding</keyword>